<accession>A0A5C9AAJ8</accession>
<comment type="caution">
    <text evidence="1">The sequence shown here is derived from an EMBL/GenBank/DDBJ whole genome shotgun (WGS) entry which is preliminary data.</text>
</comment>
<proteinExistence type="predicted"/>
<sequence>MKDMMIDIEAERFNEWLEENYPDIVPESEAWEEAANLYYWEQEALADQAQWDHEHGLFVVSLNDVHQRHRHARQELQKLHALLDREQPELVYRMSFVHA</sequence>
<name>A0A5C9AAJ8_ECOLX</name>
<feature type="non-terminal residue" evidence="1">
    <location>
        <position position="99"/>
    </location>
</feature>
<organism evidence="1 2">
    <name type="scientific">Escherichia coli</name>
    <dbReference type="NCBI Taxonomy" id="562"/>
    <lineage>
        <taxon>Bacteria</taxon>
        <taxon>Pseudomonadati</taxon>
        <taxon>Pseudomonadota</taxon>
        <taxon>Gammaproteobacteria</taxon>
        <taxon>Enterobacterales</taxon>
        <taxon>Enterobacteriaceae</taxon>
        <taxon>Escherichia</taxon>
    </lineage>
</organism>
<gene>
    <name evidence="1" type="ORF">FWK02_34915</name>
</gene>
<evidence type="ECO:0000313" key="2">
    <source>
        <dbReference type="Proteomes" id="UP000321461"/>
    </source>
</evidence>
<dbReference type="AlphaFoldDB" id="A0A5C9AAJ8"/>
<evidence type="ECO:0000313" key="1">
    <source>
        <dbReference type="EMBL" id="TXS97114.1"/>
    </source>
</evidence>
<reference evidence="1 2" key="1">
    <citation type="submission" date="2019-08" db="EMBL/GenBank/DDBJ databases">
        <title>Whole genome analysis of cultivated E. coli strains isolated from CD patients and healthy donors.</title>
        <authorList>
            <person name="Siniagina M.N."/>
            <person name="Markelova M.I."/>
            <person name="Laikov A.V."/>
            <person name="Boulygina E.A."/>
            <person name="Khusnutdinova D.R."/>
            <person name="Kharchenko A."/>
            <person name="Grigoryeva T.V."/>
        </authorList>
    </citation>
    <scope>NUCLEOTIDE SEQUENCE [LARGE SCALE GENOMIC DNA]</scope>
    <source>
        <strain evidence="1 2">3_77_5</strain>
    </source>
</reference>
<dbReference type="Proteomes" id="UP000321461">
    <property type="component" value="Unassembled WGS sequence"/>
</dbReference>
<protein>
    <submittedName>
        <fullName evidence="1">Uncharacterized protein</fullName>
    </submittedName>
</protein>
<dbReference type="EMBL" id="VSBS01002306">
    <property type="protein sequence ID" value="TXS97114.1"/>
    <property type="molecule type" value="Genomic_DNA"/>
</dbReference>